<dbReference type="HOGENOM" id="CLU_701490_0_0_11"/>
<dbReference type="InterPro" id="IPR047789">
    <property type="entry name" value="CU044_5270-like"/>
</dbReference>
<dbReference type="NCBIfam" id="NF038083">
    <property type="entry name" value="CU044_5270_fam"/>
    <property type="match status" value="1"/>
</dbReference>
<keyword evidence="2" id="KW-1133">Transmembrane helix</keyword>
<feature type="transmembrane region" description="Helical" evidence="2">
    <location>
        <begin position="96"/>
        <end position="117"/>
    </location>
</feature>
<gene>
    <name evidence="3" type="ordered locus">Celgi_1189</name>
</gene>
<feature type="compositionally biased region" description="Low complexity" evidence="1">
    <location>
        <begin position="57"/>
        <end position="80"/>
    </location>
</feature>
<evidence type="ECO:0008006" key="5">
    <source>
        <dbReference type="Google" id="ProtNLM"/>
    </source>
</evidence>
<sequence>MSAEHASDDVLALRALLGAVPDDPTPTAADAYDDARDGAILAAILASSAAHDPAGRPGEVAASAAPGAPATPPAGAGPARATVRHLVPRRSARRRWTTISVAACLLAAVGAVVGPMLGDRAPAYASRPPMLHFQESSPGDLLHEESTPPARDVLLELADAAGARTDVPAGPVQYVESVNWFQTVTGEQGGTEARIEPVRQQTWLQADGAYRSVELRGGGFEPSGRLVLPDETTTDRLVDQLPAGSFGPLAPDLPRDAAELRSTVLAQAGDACPEEVACVGAAFVELAAVEVVPGDLDAAFLTALAADDDVSALGRVTDRLGREGEAVGYVSQRVDGGPTEVSVLIVSPQDGRLLAFEKIRQDDELYPDGPAVVELRVLERSSWVPAIGDRPPG</sequence>
<keyword evidence="2" id="KW-0812">Transmembrane</keyword>
<protein>
    <recommendedName>
        <fullName evidence="5">CU044_5270 family protein</fullName>
    </recommendedName>
</protein>
<name>F8A1Q1_CELGA</name>
<keyword evidence="4" id="KW-1185">Reference proteome</keyword>
<organism evidence="3 4">
    <name type="scientific">Cellulomonas gilvus (strain ATCC 13127 / NRRL B-14078)</name>
    <name type="common">Cellvibrio gilvus</name>
    <dbReference type="NCBI Taxonomy" id="593907"/>
    <lineage>
        <taxon>Bacteria</taxon>
        <taxon>Bacillati</taxon>
        <taxon>Actinomycetota</taxon>
        <taxon>Actinomycetes</taxon>
        <taxon>Micrococcales</taxon>
        <taxon>Cellulomonadaceae</taxon>
        <taxon>Cellulomonas</taxon>
    </lineage>
</organism>
<accession>F8A1Q1</accession>
<dbReference type="EMBL" id="CP002665">
    <property type="protein sequence ID" value="AEI11708.1"/>
    <property type="molecule type" value="Genomic_DNA"/>
</dbReference>
<reference evidence="4" key="1">
    <citation type="submission" date="2011-04" db="EMBL/GenBank/DDBJ databases">
        <title>Complete sequence of Cellvibrio gilvus ATCC 13127.</title>
        <authorList>
            <person name="Lucas S."/>
            <person name="Han J."/>
            <person name="Lapidus A."/>
            <person name="Cheng J.-F."/>
            <person name="Goodwin L."/>
            <person name="Pitluck S."/>
            <person name="Peters L."/>
            <person name="Munk A."/>
            <person name="Detter J.C."/>
            <person name="Han C."/>
            <person name="Tapia R."/>
            <person name="Land M."/>
            <person name="Hauser L."/>
            <person name="Kyrpides N."/>
            <person name="Ivanova N."/>
            <person name="Ovchinnikova G."/>
            <person name="Pagani I."/>
            <person name="Mead D."/>
            <person name="Brumm P."/>
            <person name="Woyke T."/>
        </authorList>
    </citation>
    <scope>NUCLEOTIDE SEQUENCE [LARGE SCALE GENOMIC DNA]</scope>
    <source>
        <strain evidence="4">ATCC 13127 / NRRL B-14078</strain>
    </source>
</reference>
<evidence type="ECO:0000256" key="2">
    <source>
        <dbReference type="SAM" id="Phobius"/>
    </source>
</evidence>
<dbReference type="KEGG" id="cga:Celgi_1189"/>
<proteinExistence type="predicted"/>
<dbReference type="STRING" id="593907.Celgi_1189"/>
<dbReference type="RefSeq" id="WP_013883227.1">
    <property type="nucleotide sequence ID" value="NC_015671.1"/>
</dbReference>
<evidence type="ECO:0000313" key="4">
    <source>
        <dbReference type="Proteomes" id="UP000000485"/>
    </source>
</evidence>
<evidence type="ECO:0000256" key="1">
    <source>
        <dbReference type="SAM" id="MobiDB-lite"/>
    </source>
</evidence>
<dbReference type="Proteomes" id="UP000000485">
    <property type="component" value="Chromosome"/>
</dbReference>
<dbReference type="AlphaFoldDB" id="F8A1Q1"/>
<evidence type="ECO:0000313" key="3">
    <source>
        <dbReference type="EMBL" id="AEI11708.1"/>
    </source>
</evidence>
<keyword evidence="2" id="KW-0472">Membrane</keyword>
<dbReference type="OrthoDB" id="4826417at2"/>
<feature type="region of interest" description="Disordered" evidence="1">
    <location>
        <begin position="52"/>
        <end position="80"/>
    </location>
</feature>